<evidence type="ECO:0000256" key="1">
    <source>
        <dbReference type="ARBA" id="ARBA00022723"/>
    </source>
</evidence>
<dbReference type="RefSeq" id="XP_055896259.1">
    <property type="nucleotide sequence ID" value="XM_056040284.1"/>
</dbReference>
<gene>
    <name evidence="7" type="primary">LOC106067533</name>
</gene>
<dbReference type="GO" id="GO:0008270">
    <property type="term" value="F:zinc ion binding"/>
    <property type="evidence" value="ECO:0007669"/>
    <property type="project" value="UniProtKB-KW"/>
</dbReference>
<dbReference type="InterPro" id="IPR046341">
    <property type="entry name" value="SET_dom_sf"/>
</dbReference>
<dbReference type="Gene3D" id="2.170.270.10">
    <property type="entry name" value="SET domain"/>
    <property type="match status" value="1"/>
</dbReference>
<dbReference type="SUPFAM" id="SSF48452">
    <property type="entry name" value="TPR-like"/>
    <property type="match status" value="1"/>
</dbReference>
<dbReference type="GO" id="GO:0005634">
    <property type="term" value="C:nucleus"/>
    <property type="evidence" value="ECO:0007669"/>
    <property type="project" value="TreeGrafter"/>
</dbReference>
<proteinExistence type="predicted"/>
<feature type="domain" description="MYND-type" evidence="5">
    <location>
        <begin position="28"/>
        <end position="66"/>
    </location>
</feature>
<accession>A0A9W3B9K9</accession>
<sequence length="421" mass="47941">MGWKRGTVVMESKPFAHVICQKFSEDRCNYCLKSEEKLLKCGACNKLMYCGVNCQREDWKIHKTECKIMKRVPNVPTDSIRLFLRLIIRFLKGDGKQKHPNDESPCIRTFNDLMSHRDEIKADQTRSELFRIAADFVRGYTHGILQLPSDDVLLEIFGKMVINTFTIADELLQDVGVAVYTSPSVLDHRCWPNAVASFDGIKVTVRAVDNIGSDSLSDVYLSYVDPLATIEERQEQLQQQYYFTCNCARCTNLEMNAKMCSIEGSNEGDLARVKDCLEKVETMRKNKNNPKEILELCNKCLNEVKLPFGNVYLVRLVGKAFDAAIDAEQWEEALQFGIKNYKAYSILHPPFNPCVGYLLANMGKLLMLFGRLSEAMLHFRKALENFTVSLGDSHYLYRQVTEMMAQCEAELAHSEAQGAIS</sequence>
<keyword evidence="6" id="KW-1185">Reference proteome</keyword>
<dbReference type="InterPro" id="IPR011990">
    <property type="entry name" value="TPR-like_helical_dom_sf"/>
</dbReference>
<dbReference type="Pfam" id="PF01753">
    <property type="entry name" value="zf-MYND"/>
    <property type="match status" value="1"/>
</dbReference>
<keyword evidence="2 4" id="KW-0863">Zinc-finger</keyword>
<dbReference type="InterPro" id="IPR050869">
    <property type="entry name" value="H3K4_H4K5_MeTrfase"/>
</dbReference>
<evidence type="ECO:0000256" key="2">
    <source>
        <dbReference type="ARBA" id="ARBA00022771"/>
    </source>
</evidence>
<keyword evidence="1" id="KW-0479">Metal-binding</keyword>
<evidence type="ECO:0000256" key="3">
    <source>
        <dbReference type="ARBA" id="ARBA00022833"/>
    </source>
</evidence>
<evidence type="ECO:0000256" key="4">
    <source>
        <dbReference type="PROSITE-ProRule" id="PRU00134"/>
    </source>
</evidence>
<protein>
    <submittedName>
        <fullName evidence="7">Histone-lysine N-methyltransferase SMYD3-like isoform X2</fullName>
    </submittedName>
</protein>
<dbReference type="PROSITE" id="PS50865">
    <property type="entry name" value="ZF_MYND_2"/>
    <property type="match status" value="1"/>
</dbReference>
<name>A0A9W3B9K9_BIOGL</name>
<dbReference type="Proteomes" id="UP001165740">
    <property type="component" value="Chromosome 9"/>
</dbReference>
<dbReference type="PANTHER" id="PTHR12197">
    <property type="entry name" value="HISTONE-LYSINE N-METHYLTRANSFERASE SMYD"/>
    <property type="match status" value="1"/>
</dbReference>
<evidence type="ECO:0000313" key="6">
    <source>
        <dbReference type="Proteomes" id="UP001165740"/>
    </source>
</evidence>
<dbReference type="AlphaFoldDB" id="A0A9W3B9K9"/>
<evidence type="ECO:0000313" key="7">
    <source>
        <dbReference type="RefSeq" id="XP_055896259.1"/>
    </source>
</evidence>
<dbReference type="Gene3D" id="1.25.40.10">
    <property type="entry name" value="Tetratricopeptide repeat domain"/>
    <property type="match status" value="1"/>
</dbReference>
<keyword evidence="3" id="KW-0862">Zinc</keyword>
<organism evidence="6 7">
    <name type="scientific">Biomphalaria glabrata</name>
    <name type="common">Bloodfluke planorb</name>
    <name type="synonym">Freshwater snail</name>
    <dbReference type="NCBI Taxonomy" id="6526"/>
    <lineage>
        <taxon>Eukaryota</taxon>
        <taxon>Metazoa</taxon>
        <taxon>Spiralia</taxon>
        <taxon>Lophotrochozoa</taxon>
        <taxon>Mollusca</taxon>
        <taxon>Gastropoda</taxon>
        <taxon>Heterobranchia</taxon>
        <taxon>Euthyneura</taxon>
        <taxon>Panpulmonata</taxon>
        <taxon>Hygrophila</taxon>
        <taxon>Lymnaeoidea</taxon>
        <taxon>Planorbidae</taxon>
        <taxon>Biomphalaria</taxon>
    </lineage>
</organism>
<dbReference type="SUPFAM" id="SSF144232">
    <property type="entry name" value="HIT/MYND zinc finger-like"/>
    <property type="match status" value="1"/>
</dbReference>
<dbReference type="Gene3D" id="1.10.220.160">
    <property type="match status" value="1"/>
</dbReference>
<dbReference type="InterPro" id="IPR002893">
    <property type="entry name" value="Znf_MYND"/>
</dbReference>
<evidence type="ECO:0000259" key="5">
    <source>
        <dbReference type="PROSITE" id="PS50865"/>
    </source>
</evidence>
<dbReference type="SUPFAM" id="SSF82199">
    <property type="entry name" value="SET domain"/>
    <property type="match status" value="1"/>
</dbReference>
<dbReference type="Gene3D" id="1.25.40.970">
    <property type="match status" value="1"/>
</dbReference>
<dbReference type="GeneID" id="106067533"/>
<dbReference type="PROSITE" id="PS01360">
    <property type="entry name" value="ZF_MYND_1"/>
    <property type="match status" value="1"/>
</dbReference>
<dbReference type="PANTHER" id="PTHR12197:SF251">
    <property type="entry name" value="EG:BACR7C10.4 PROTEIN"/>
    <property type="match status" value="1"/>
</dbReference>
<reference evidence="7" key="1">
    <citation type="submission" date="2025-08" db="UniProtKB">
        <authorList>
            <consortium name="RefSeq"/>
        </authorList>
    </citation>
    <scope>IDENTIFICATION</scope>
</reference>
<dbReference type="Gene3D" id="6.10.140.2220">
    <property type="match status" value="1"/>
</dbReference>